<name>A0ABY3AZC3_PAEPP</name>
<reference evidence="1 2" key="1">
    <citation type="submission" date="2018-03" db="EMBL/GenBank/DDBJ databases">
        <title>Aerobic endospore-forming bacteria genome sequencing and assembly.</title>
        <authorList>
            <person name="Cavalcante D.A."/>
            <person name="Driks A."/>
            <person name="Putonti C."/>
            <person name="De-Souza M.T."/>
        </authorList>
    </citation>
    <scope>NUCLEOTIDE SEQUENCE [LARGE SCALE GENOMIC DNA]</scope>
    <source>
        <strain evidence="1 2">SDF0028</strain>
    </source>
</reference>
<proteinExistence type="predicted"/>
<dbReference type="Pfam" id="PF13790">
    <property type="entry name" value="SR1P"/>
    <property type="match status" value="1"/>
</dbReference>
<protein>
    <submittedName>
        <fullName evidence="1">GapA-binding peptide SR1P</fullName>
    </submittedName>
</protein>
<sequence>MGIRMPCNGFRQVYVRPIRGGRTIMRNQIDELIDQYVKENDLGTIICRYCDDIIDTLPTNGVKTKYMVCDKEACREQEGSATA</sequence>
<evidence type="ECO:0000313" key="1">
    <source>
        <dbReference type="EMBL" id="TQR46580.1"/>
    </source>
</evidence>
<keyword evidence="2" id="KW-1185">Reference proteome</keyword>
<organism evidence="1 2">
    <name type="scientific">Paenibacillus popilliae</name>
    <name type="common">Bacillus popilliae</name>
    <dbReference type="NCBI Taxonomy" id="78057"/>
    <lineage>
        <taxon>Bacteria</taxon>
        <taxon>Bacillati</taxon>
        <taxon>Bacillota</taxon>
        <taxon>Bacilli</taxon>
        <taxon>Bacillales</taxon>
        <taxon>Paenibacillaceae</taxon>
        <taxon>Paenibacillus</taxon>
    </lineage>
</organism>
<evidence type="ECO:0000313" key="2">
    <source>
        <dbReference type="Proteomes" id="UP000316208"/>
    </source>
</evidence>
<dbReference type="EMBL" id="SADY01000001">
    <property type="protein sequence ID" value="TQR46580.1"/>
    <property type="molecule type" value="Genomic_DNA"/>
</dbReference>
<accession>A0ABY3AZC3</accession>
<gene>
    <name evidence="1" type="ORF">C7Y44_02675</name>
</gene>
<dbReference type="InterPro" id="IPR025236">
    <property type="entry name" value="SR1P"/>
</dbReference>
<dbReference type="Proteomes" id="UP000316208">
    <property type="component" value="Unassembled WGS sequence"/>
</dbReference>
<comment type="caution">
    <text evidence="1">The sequence shown here is derived from an EMBL/GenBank/DDBJ whole genome shotgun (WGS) entry which is preliminary data.</text>
</comment>